<dbReference type="InterPro" id="IPR006408">
    <property type="entry name" value="P-type_ATPase_IIB"/>
</dbReference>
<accession>A0A1W0WWM6</accession>
<dbReference type="SUPFAM" id="SSF81653">
    <property type="entry name" value="Calcium ATPase, transduction domain A"/>
    <property type="match status" value="1"/>
</dbReference>
<evidence type="ECO:0000256" key="2">
    <source>
        <dbReference type="ARBA" id="ARBA00022448"/>
    </source>
</evidence>
<evidence type="ECO:0000256" key="12">
    <source>
        <dbReference type="ARBA" id="ARBA00022989"/>
    </source>
</evidence>
<evidence type="ECO:0000256" key="4">
    <source>
        <dbReference type="ARBA" id="ARBA00022692"/>
    </source>
</evidence>
<dbReference type="Gene3D" id="3.40.1110.10">
    <property type="entry name" value="Calcium-transporting ATPase, cytoplasmic domain N"/>
    <property type="match status" value="1"/>
</dbReference>
<dbReference type="InterPro" id="IPR059000">
    <property type="entry name" value="ATPase_P-type_domA"/>
</dbReference>
<comment type="similarity">
    <text evidence="17">Belongs to the cation transport ATPase (P-type) (TC 3.A.3) family.</text>
</comment>
<dbReference type="GO" id="GO:0051480">
    <property type="term" value="P:regulation of cytosolic calcium ion concentration"/>
    <property type="evidence" value="ECO:0007669"/>
    <property type="project" value="TreeGrafter"/>
</dbReference>
<evidence type="ECO:0000256" key="18">
    <source>
        <dbReference type="SAM" id="MobiDB-lite"/>
    </source>
</evidence>
<dbReference type="SFLD" id="SFLDG00002">
    <property type="entry name" value="C1.7:_P-type_atpase_like"/>
    <property type="match status" value="1"/>
</dbReference>
<keyword evidence="4 17" id="KW-0812">Transmembrane</keyword>
<dbReference type="InterPro" id="IPR006068">
    <property type="entry name" value="ATPase_P-typ_cation-transptr_C"/>
</dbReference>
<dbReference type="GO" id="GO:0005886">
    <property type="term" value="C:plasma membrane"/>
    <property type="evidence" value="ECO:0007669"/>
    <property type="project" value="TreeGrafter"/>
</dbReference>
<evidence type="ECO:0000256" key="6">
    <source>
        <dbReference type="ARBA" id="ARBA00022741"/>
    </source>
</evidence>
<dbReference type="EC" id="7.2.2.10" evidence="17"/>
<comment type="subcellular location">
    <subcellularLocation>
        <location evidence="1">Endomembrane system</location>
        <topology evidence="1">Multi-pass membrane protein</topology>
    </subcellularLocation>
    <subcellularLocation>
        <location evidence="17">Membrane</location>
        <topology evidence="17">Multi-pass membrane protein</topology>
    </subcellularLocation>
</comment>
<keyword evidence="3 17" id="KW-0109">Calcium transport</keyword>
<dbReference type="InterPro" id="IPR036412">
    <property type="entry name" value="HAD-like_sf"/>
</dbReference>
<dbReference type="OrthoDB" id="116380at2759"/>
<evidence type="ECO:0000256" key="10">
    <source>
        <dbReference type="ARBA" id="ARBA00022842"/>
    </source>
</evidence>
<dbReference type="Pfam" id="PF13246">
    <property type="entry name" value="Cation_ATPase"/>
    <property type="match status" value="1"/>
</dbReference>
<evidence type="ECO:0000256" key="16">
    <source>
        <dbReference type="ARBA" id="ARBA00048694"/>
    </source>
</evidence>
<sequence>MTRSSDHVVIELGDRFRVGQKDLSSMMEKVGPDLKETIEQRHGGTAQLCAKLRTDPTDGISGDPSDIRTREEYFGRNTIPMKKPKTFLQLCWTALKDPTLLILEAAAVISLAVSLYGIFGKGTPPSTQPYNSTDCYNGTTPIPAKVTVLCSSYNDSYTDPRDLDPDRPGIQLVAPGHDTDTEYEWIEAVAISIAVVLVVLVTAINDYGKEKQFRALQNQVRKEQKVTVIRAGKQQVISTDDLVVGDICSLKYGDIVPADGVVLNSHDLTVDESSLTGESDFVKKHSDTDIRVLSGTNVMEGTGKIVVVAVGIHSQTGLIYSLLGTTEKTENQKSKNVDDDEDDDRVTNKPKKKSSDGDEEQSVLQKKLTRIAIQIGYVGLSFAVATAVALIIRFCVEEFGIKGRQWDSTNDVHRILNAVIIGITILVVAIPEGLPLAVTLTLAVSAKKMMKDHNLVRNLFACETMGCATTICSDKTGTLTTNRMTVTECYIGGKVHSPYPDGRTTAKKLLDLTAEGVATNSNYTTNVITSNEIAGALPIQVGNKTECALLHFVKSIGYDYQTIRDDNPEESFVKVYTFNSNRKSMSTVIRTETGWRVHCKGAAEIILAKCDFIMSADGSVEKLTETTRTEILDMVVSQMACNGLRTICSAVKNIVSTSESAAENEQVSTETPNFDDEETIIAGLTCLAVFGIEDPVRPEVPAAILKCRRAGVTVRMLTGDNVNTAKSIATKCGIITPDELEGTVAVMEGVEFNRRIRDDKGKIDPEKFDQVWTGLRVLARSTPQDKYTLVEGIIDSKVTKHREVVAVTGDGTNDAPALKKADVGFAMGIAGTEVAKEASDIIITDDNFISIVQACMWGRNIYDNICKFLQFQLTVNVTALIVSITAACAIGETPLKAVPMLWINLIQDTLASLALATEPPSEHLLERRPYGRKANLLSQIMIRNIAGQGLYQLSIIFFLLFGQSVFNLNPDPGLAAVIGPNLRFGQSSRQLDTLIFNAFVFMTIFNLVNARCIHNERNVFARFFRNPFFVAIFLTLLGTQAIVVEFGGNAFKTTGLTWQQWLLCLAFGLGSLLWYQVLVCIPAKRLTNRVKRVVHPSRRSRDEQSSKA</sequence>
<dbReference type="Gene3D" id="2.70.150.10">
    <property type="entry name" value="Calcium-transporting ATPase, cytoplasmic transduction domain A"/>
    <property type="match status" value="1"/>
</dbReference>
<feature type="transmembrane region" description="Helical" evidence="17">
    <location>
        <begin position="1028"/>
        <end position="1048"/>
    </location>
</feature>
<dbReference type="PRINTS" id="PR00119">
    <property type="entry name" value="CATATPASE"/>
</dbReference>
<dbReference type="Gene3D" id="1.20.1110.10">
    <property type="entry name" value="Calcium-transporting ATPase, transmembrane domain"/>
    <property type="match status" value="2"/>
</dbReference>
<dbReference type="NCBIfam" id="TIGR01494">
    <property type="entry name" value="ATPase_P-type"/>
    <property type="match status" value="3"/>
</dbReference>
<feature type="transmembrane region" description="Helical" evidence="17">
    <location>
        <begin position="375"/>
        <end position="395"/>
    </location>
</feature>
<evidence type="ECO:0000256" key="13">
    <source>
        <dbReference type="ARBA" id="ARBA00023008"/>
    </source>
</evidence>
<keyword evidence="14 17" id="KW-0406">Ion transport</keyword>
<keyword evidence="6 17" id="KW-0547">Nucleotide-binding</keyword>
<evidence type="ECO:0000256" key="3">
    <source>
        <dbReference type="ARBA" id="ARBA00022568"/>
    </source>
</evidence>
<dbReference type="GO" id="GO:0046872">
    <property type="term" value="F:metal ion binding"/>
    <property type="evidence" value="ECO:0007669"/>
    <property type="project" value="UniProtKB-KW"/>
</dbReference>
<feature type="domain" description="Cation-transporting P-type ATPase N-terminal" evidence="19">
    <location>
        <begin position="40"/>
        <end position="115"/>
    </location>
</feature>
<evidence type="ECO:0000256" key="7">
    <source>
        <dbReference type="ARBA" id="ARBA00022796"/>
    </source>
</evidence>
<keyword evidence="5" id="KW-0479">Metal-binding</keyword>
<dbReference type="FunFam" id="2.70.150.10:FF:000001">
    <property type="entry name" value="Calcium-transporting ATPase"/>
    <property type="match status" value="1"/>
</dbReference>
<keyword evidence="11" id="KW-1278">Translocase</keyword>
<dbReference type="InterPro" id="IPR004014">
    <property type="entry name" value="ATPase_P-typ_cation-transptr_N"/>
</dbReference>
<dbReference type="EMBL" id="MTYJ01000037">
    <property type="protein sequence ID" value="OQV19585.1"/>
    <property type="molecule type" value="Genomic_DNA"/>
</dbReference>
<dbReference type="Pfam" id="PF00690">
    <property type="entry name" value="Cation_ATPase_N"/>
    <property type="match status" value="1"/>
</dbReference>
<feature type="transmembrane region" description="Helical" evidence="17">
    <location>
        <begin position="100"/>
        <end position="119"/>
    </location>
</feature>
<dbReference type="InterPro" id="IPR023299">
    <property type="entry name" value="ATPase_P-typ_cyto_dom_N"/>
</dbReference>
<dbReference type="SUPFAM" id="SSF56784">
    <property type="entry name" value="HAD-like"/>
    <property type="match status" value="1"/>
</dbReference>
<keyword evidence="10" id="KW-0460">Magnesium</keyword>
<evidence type="ECO:0000256" key="9">
    <source>
        <dbReference type="ARBA" id="ARBA00022840"/>
    </source>
</evidence>
<evidence type="ECO:0000256" key="14">
    <source>
        <dbReference type="ARBA" id="ARBA00023065"/>
    </source>
</evidence>
<dbReference type="InterPro" id="IPR001757">
    <property type="entry name" value="P_typ_ATPase"/>
</dbReference>
<keyword evidence="2 17" id="KW-0813">Transport</keyword>
<dbReference type="SMART" id="SM00831">
    <property type="entry name" value="Cation_ATPase_N"/>
    <property type="match status" value="1"/>
</dbReference>
<proteinExistence type="inferred from homology"/>
<feature type="transmembrane region" description="Helical" evidence="17">
    <location>
        <begin position="950"/>
        <end position="969"/>
    </location>
</feature>
<dbReference type="GO" id="GO:0006825">
    <property type="term" value="P:copper ion transport"/>
    <property type="evidence" value="ECO:0007669"/>
    <property type="project" value="UniProtKB-KW"/>
</dbReference>
<dbReference type="GO" id="GO:0012505">
    <property type="term" value="C:endomembrane system"/>
    <property type="evidence" value="ECO:0007669"/>
    <property type="project" value="UniProtKB-SubCell"/>
</dbReference>
<evidence type="ECO:0000256" key="1">
    <source>
        <dbReference type="ARBA" id="ARBA00004127"/>
    </source>
</evidence>
<feature type="region of interest" description="Disordered" evidence="18">
    <location>
        <begin position="330"/>
        <end position="361"/>
    </location>
</feature>
<evidence type="ECO:0000256" key="11">
    <source>
        <dbReference type="ARBA" id="ARBA00022967"/>
    </source>
</evidence>
<dbReference type="InterPro" id="IPR008250">
    <property type="entry name" value="ATPase_P-typ_transduc_dom_A_sf"/>
</dbReference>
<dbReference type="InterPro" id="IPR044492">
    <property type="entry name" value="P_typ_ATPase_HD_dom"/>
</dbReference>
<feature type="transmembrane region" description="Helical" evidence="17">
    <location>
        <begin position="185"/>
        <end position="204"/>
    </location>
</feature>
<dbReference type="SUPFAM" id="SSF81660">
    <property type="entry name" value="Metal cation-transporting ATPase, ATP-binding domain N"/>
    <property type="match status" value="1"/>
</dbReference>
<evidence type="ECO:0000256" key="5">
    <source>
        <dbReference type="ARBA" id="ARBA00022723"/>
    </source>
</evidence>
<evidence type="ECO:0000256" key="17">
    <source>
        <dbReference type="RuleBase" id="RU361146"/>
    </source>
</evidence>
<dbReference type="Proteomes" id="UP000192578">
    <property type="component" value="Unassembled WGS sequence"/>
</dbReference>
<dbReference type="InterPro" id="IPR023298">
    <property type="entry name" value="ATPase_P-typ_TM_dom_sf"/>
</dbReference>
<comment type="caution">
    <text evidence="20">The sequence shown here is derived from an EMBL/GenBank/DDBJ whole genome shotgun (WGS) entry which is preliminary data.</text>
</comment>
<comment type="function">
    <text evidence="17">Catalyzes the hydrolysis of ATP coupled with the transport of calcium.</text>
</comment>
<reference evidence="21" key="1">
    <citation type="submission" date="2017-01" db="EMBL/GenBank/DDBJ databases">
        <title>Comparative genomics of anhydrobiosis in the tardigrade Hypsibius dujardini.</title>
        <authorList>
            <person name="Yoshida Y."/>
            <person name="Koutsovoulos G."/>
            <person name="Laetsch D."/>
            <person name="Stevens L."/>
            <person name="Kumar S."/>
            <person name="Horikawa D."/>
            <person name="Ishino K."/>
            <person name="Komine S."/>
            <person name="Tomita M."/>
            <person name="Blaxter M."/>
            <person name="Arakawa K."/>
        </authorList>
    </citation>
    <scope>NUCLEOTIDE SEQUENCE [LARGE SCALE GENOMIC DNA]</scope>
    <source>
        <strain evidence="21">Z151</strain>
    </source>
</reference>
<protein>
    <recommendedName>
        <fullName evidence="17">Calcium-transporting ATPase</fullName>
        <ecNumber evidence="17">7.2.2.10</ecNumber>
    </recommendedName>
</protein>
<dbReference type="GO" id="GO:0016887">
    <property type="term" value="F:ATP hydrolysis activity"/>
    <property type="evidence" value="ECO:0007669"/>
    <property type="project" value="InterPro"/>
</dbReference>
<dbReference type="PANTHER" id="PTHR24093:SF369">
    <property type="entry name" value="CALCIUM-TRANSPORTING ATPASE"/>
    <property type="match status" value="1"/>
</dbReference>
<evidence type="ECO:0000259" key="19">
    <source>
        <dbReference type="SMART" id="SM00831"/>
    </source>
</evidence>
<keyword evidence="15 17" id="KW-0472">Membrane</keyword>
<dbReference type="PANTHER" id="PTHR24093">
    <property type="entry name" value="CATION TRANSPORTING ATPASE"/>
    <property type="match status" value="1"/>
</dbReference>
<dbReference type="GO" id="GO:0005388">
    <property type="term" value="F:P-type calcium transporter activity"/>
    <property type="evidence" value="ECO:0007669"/>
    <property type="project" value="UniProtKB-EC"/>
</dbReference>
<keyword evidence="13" id="KW-0186">Copper</keyword>
<evidence type="ECO:0000256" key="15">
    <source>
        <dbReference type="ARBA" id="ARBA00023136"/>
    </source>
</evidence>
<keyword evidence="8 17" id="KW-0106">Calcium</keyword>
<evidence type="ECO:0000313" key="20">
    <source>
        <dbReference type="EMBL" id="OQV19585.1"/>
    </source>
</evidence>
<keyword evidence="12 17" id="KW-1133">Transmembrane helix</keyword>
<keyword evidence="21" id="KW-1185">Reference proteome</keyword>
<feature type="transmembrane region" description="Helical" evidence="17">
    <location>
        <begin position="989"/>
        <end position="1008"/>
    </location>
</feature>
<gene>
    <name evidence="20" type="ORF">BV898_06359</name>
</gene>
<organism evidence="20 21">
    <name type="scientific">Hypsibius exemplaris</name>
    <name type="common">Freshwater tardigrade</name>
    <dbReference type="NCBI Taxonomy" id="2072580"/>
    <lineage>
        <taxon>Eukaryota</taxon>
        <taxon>Metazoa</taxon>
        <taxon>Ecdysozoa</taxon>
        <taxon>Tardigrada</taxon>
        <taxon>Eutardigrada</taxon>
        <taxon>Parachela</taxon>
        <taxon>Hypsibioidea</taxon>
        <taxon>Hypsibiidae</taxon>
        <taxon>Hypsibius</taxon>
    </lineage>
</organism>
<feature type="transmembrane region" description="Helical" evidence="17">
    <location>
        <begin position="1060"/>
        <end position="1081"/>
    </location>
</feature>
<dbReference type="InterPro" id="IPR018303">
    <property type="entry name" value="ATPase_P-typ_P_site"/>
</dbReference>
<evidence type="ECO:0000313" key="21">
    <source>
        <dbReference type="Proteomes" id="UP000192578"/>
    </source>
</evidence>
<feature type="transmembrane region" description="Helical" evidence="17">
    <location>
        <begin position="415"/>
        <end position="444"/>
    </location>
</feature>
<dbReference type="Pfam" id="PF08282">
    <property type="entry name" value="Hydrolase_3"/>
    <property type="match status" value="1"/>
</dbReference>
<dbReference type="PROSITE" id="PS00154">
    <property type="entry name" value="ATPASE_E1_E2"/>
    <property type="match status" value="1"/>
</dbReference>
<keyword evidence="9 17" id="KW-0067">ATP-binding</keyword>
<dbReference type="AlphaFoldDB" id="A0A1W0WWM6"/>
<dbReference type="Pfam" id="PF00689">
    <property type="entry name" value="Cation_ATPase_C"/>
    <property type="match status" value="1"/>
</dbReference>
<dbReference type="SFLD" id="SFLDS00003">
    <property type="entry name" value="Haloacid_Dehalogenase"/>
    <property type="match status" value="1"/>
</dbReference>
<dbReference type="SUPFAM" id="SSF81665">
    <property type="entry name" value="Calcium ATPase, transmembrane domain M"/>
    <property type="match status" value="1"/>
</dbReference>
<dbReference type="Pfam" id="PF00122">
    <property type="entry name" value="E1-E2_ATPase"/>
    <property type="match status" value="1"/>
</dbReference>
<dbReference type="CDD" id="cd02081">
    <property type="entry name" value="P-type_ATPase_Ca_PMCA-like"/>
    <property type="match status" value="1"/>
</dbReference>
<comment type="catalytic activity">
    <reaction evidence="16 17">
        <text>Ca(2+)(in) + ATP + H2O = Ca(2+)(out) + ADP + phosphate + H(+)</text>
        <dbReference type="Rhea" id="RHEA:18105"/>
        <dbReference type="ChEBI" id="CHEBI:15377"/>
        <dbReference type="ChEBI" id="CHEBI:15378"/>
        <dbReference type="ChEBI" id="CHEBI:29108"/>
        <dbReference type="ChEBI" id="CHEBI:30616"/>
        <dbReference type="ChEBI" id="CHEBI:43474"/>
        <dbReference type="ChEBI" id="CHEBI:456216"/>
        <dbReference type="EC" id="7.2.2.10"/>
    </reaction>
</comment>
<evidence type="ECO:0000256" key="8">
    <source>
        <dbReference type="ARBA" id="ARBA00022837"/>
    </source>
</evidence>
<dbReference type="FunFam" id="1.20.1110.10:FF:000039">
    <property type="entry name" value="Calcium-transporting ATPase"/>
    <property type="match status" value="1"/>
</dbReference>
<comment type="caution">
    <text evidence="17">Lacks conserved residue(s) required for the propagation of feature annotation.</text>
</comment>
<dbReference type="GO" id="GO:0005524">
    <property type="term" value="F:ATP binding"/>
    <property type="evidence" value="ECO:0007669"/>
    <property type="project" value="UniProtKB-KW"/>
</dbReference>
<dbReference type="FunFam" id="3.40.50.1000:FF:000144">
    <property type="entry name" value="copper-transporting ATPase 1 isoform X2"/>
    <property type="match status" value="1"/>
</dbReference>
<dbReference type="SFLD" id="SFLDF00027">
    <property type="entry name" value="p-type_atpase"/>
    <property type="match status" value="1"/>
</dbReference>
<name>A0A1W0WWM6_HYPEX</name>
<keyword evidence="7" id="KW-0187">Copper transport</keyword>
<dbReference type="NCBIfam" id="TIGR01517">
    <property type="entry name" value="ATPase-IIB_Ca"/>
    <property type="match status" value="1"/>
</dbReference>